<evidence type="ECO:0000313" key="4">
    <source>
        <dbReference type="Proteomes" id="UP000239590"/>
    </source>
</evidence>
<sequence length="85" mass="9440">MAGHLVHIANATLFILLRATVLRMKKAAFRDRTGFGFKPSMKAFDYSLITINYQLMKCQKKKTSPPVSNGTTYDSRKAVAQSGLS</sequence>
<name>A0A2S7IJS1_9BACT</name>
<feature type="transmembrane region" description="Helical" evidence="2">
    <location>
        <begin position="6"/>
        <end position="22"/>
    </location>
</feature>
<evidence type="ECO:0000256" key="1">
    <source>
        <dbReference type="SAM" id="MobiDB-lite"/>
    </source>
</evidence>
<gene>
    <name evidence="3" type="ORF">C5O19_16065</name>
</gene>
<feature type="region of interest" description="Disordered" evidence="1">
    <location>
        <begin position="62"/>
        <end position="85"/>
    </location>
</feature>
<dbReference type="Proteomes" id="UP000239590">
    <property type="component" value="Unassembled WGS sequence"/>
</dbReference>
<accession>A0A2S7IJS1</accession>
<keyword evidence="4" id="KW-1185">Reference proteome</keyword>
<comment type="caution">
    <text evidence="3">The sequence shown here is derived from an EMBL/GenBank/DDBJ whole genome shotgun (WGS) entry which is preliminary data.</text>
</comment>
<dbReference type="EMBL" id="PTRA01000002">
    <property type="protein sequence ID" value="PQA56851.1"/>
    <property type="molecule type" value="Genomic_DNA"/>
</dbReference>
<dbReference type="AlphaFoldDB" id="A0A2S7IJS1"/>
<protein>
    <submittedName>
        <fullName evidence="3">Uncharacterized protein</fullName>
    </submittedName>
</protein>
<organism evidence="3 4">
    <name type="scientific">Siphonobacter curvatus</name>
    <dbReference type="NCBI Taxonomy" id="2094562"/>
    <lineage>
        <taxon>Bacteria</taxon>
        <taxon>Pseudomonadati</taxon>
        <taxon>Bacteroidota</taxon>
        <taxon>Cytophagia</taxon>
        <taxon>Cytophagales</taxon>
        <taxon>Cytophagaceae</taxon>
        <taxon>Siphonobacter</taxon>
    </lineage>
</organism>
<keyword evidence="2" id="KW-0472">Membrane</keyword>
<proteinExistence type="predicted"/>
<evidence type="ECO:0000313" key="3">
    <source>
        <dbReference type="EMBL" id="PQA56851.1"/>
    </source>
</evidence>
<reference evidence="4" key="1">
    <citation type="submission" date="2018-02" db="EMBL/GenBank/DDBJ databases">
        <title>Genome sequencing of Solimonas sp. HR-BB.</title>
        <authorList>
            <person name="Lee Y."/>
            <person name="Jeon C.O."/>
        </authorList>
    </citation>
    <scope>NUCLEOTIDE SEQUENCE [LARGE SCALE GENOMIC DNA]</scope>
    <source>
        <strain evidence="4">HR-U</strain>
    </source>
</reference>
<keyword evidence="2" id="KW-0812">Transmembrane</keyword>
<keyword evidence="2" id="KW-1133">Transmembrane helix</keyword>
<evidence type="ECO:0000256" key="2">
    <source>
        <dbReference type="SAM" id="Phobius"/>
    </source>
</evidence>